<dbReference type="Proteomes" id="UP000298340">
    <property type="component" value="Unassembled WGS sequence"/>
</dbReference>
<protein>
    <submittedName>
        <fullName evidence="1">Uncharacterized protein</fullName>
    </submittedName>
</protein>
<dbReference type="AlphaFoldDB" id="A0A4Y7U957"/>
<accession>A0A4Y7U957</accession>
<reference evidence="1 2" key="1">
    <citation type="journal article" date="2018" name="Syst. Appl. Microbiol.">
        <title>Flavobacterium circumlabens sp. nov. and Flavobacterium cupreum sp. nov., two psychrotrophic species isolated from Antarctic environmental samples.</title>
        <authorList>
            <person name="Kralova S."/>
            <person name="Busse H.J."/>
            <person name="Svec P."/>
            <person name="Maslanova I."/>
            <person name="Stankova E."/>
            <person name="Bartak M."/>
            <person name="Sedlacek I."/>
        </authorList>
    </citation>
    <scope>NUCLEOTIDE SEQUENCE [LARGE SCALE GENOMIC DNA]</scope>
    <source>
        <strain evidence="1 2">CCM 8828</strain>
    </source>
</reference>
<evidence type="ECO:0000313" key="1">
    <source>
        <dbReference type="EMBL" id="TEB42973.1"/>
    </source>
</evidence>
<sequence>MLFYFSVILKKENKSKNQQTYLFNRVYEKKTPIVLNWRLLAVVISAGQILNYFLQDLKK</sequence>
<proteinExistence type="predicted"/>
<evidence type="ECO:0000313" key="2">
    <source>
        <dbReference type="Proteomes" id="UP000298340"/>
    </source>
</evidence>
<dbReference type="EMBL" id="QWDN01000006">
    <property type="protein sequence ID" value="TEB42973.1"/>
    <property type="molecule type" value="Genomic_DNA"/>
</dbReference>
<gene>
    <name evidence="1" type="ORF">D0809_16155</name>
</gene>
<organism evidence="1 2">
    <name type="scientific">Flavobacterium circumlabens</name>
    <dbReference type="NCBI Taxonomy" id="2133765"/>
    <lineage>
        <taxon>Bacteria</taxon>
        <taxon>Pseudomonadati</taxon>
        <taxon>Bacteroidota</taxon>
        <taxon>Flavobacteriia</taxon>
        <taxon>Flavobacteriales</taxon>
        <taxon>Flavobacteriaceae</taxon>
        <taxon>Flavobacterium</taxon>
    </lineage>
</organism>
<name>A0A4Y7U957_9FLAO</name>
<comment type="caution">
    <text evidence="1">The sequence shown here is derived from an EMBL/GenBank/DDBJ whole genome shotgun (WGS) entry which is preliminary data.</text>
</comment>